<dbReference type="AlphaFoldDB" id="A0A4Z0BNI2"/>
<dbReference type="OrthoDB" id="8892307at2"/>
<dbReference type="GO" id="GO:0003677">
    <property type="term" value="F:DNA binding"/>
    <property type="evidence" value="ECO:0007669"/>
    <property type="project" value="InterPro"/>
</dbReference>
<dbReference type="InterPro" id="IPR009061">
    <property type="entry name" value="DNA-bd_dom_put_sf"/>
</dbReference>
<dbReference type="EMBL" id="SMLM01000003">
    <property type="protein sequence ID" value="TFZ00866.1"/>
    <property type="molecule type" value="Genomic_DNA"/>
</dbReference>
<gene>
    <name evidence="2" type="ORF">EZ313_20730</name>
</gene>
<dbReference type="Gene3D" id="3.30.70.1230">
    <property type="entry name" value="Nucleotide cyclase"/>
    <property type="match status" value="1"/>
</dbReference>
<dbReference type="Gene3D" id="1.10.1660.10">
    <property type="match status" value="1"/>
</dbReference>
<keyword evidence="3" id="KW-1185">Reference proteome</keyword>
<dbReference type="SUPFAM" id="SSF46955">
    <property type="entry name" value="Putative DNA-binding domain"/>
    <property type="match status" value="1"/>
</dbReference>
<evidence type="ECO:0000313" key="3">
    <source>
        <dbReference type="Proteomes" id="UP000298180"/>
    </source>
</evidence>
<dbReference type="Proteomes" id="UP000298180">
    <property type="component" value="Unassembled WGS sequence"/>
</dbReference>
<feature type="domain" description="HTH merR-type" evidence="1">
    <location>
        <begin position="12"/>
        <end position="89"/>
    </location>
</feature>
<dbReference type="PROSITE" id="PS50937">
    <property type="entry name" value="HTH_MERR_2"/>
    <property type="match status" value="1"/>
</dbReference>
<dbReference type="GO" id="GO:0006355">
    <property type="term" value="P:regulation of DNA-templated transcription"/>
    <property type="evidence" value="ECO:0007669"/>
    <property type="project" value="InterPro"/>
</dbReference>
<dbReference type="CDD" id="cd00592">
    <property type="entry name" value="HTH_MerR-like"/>
    <property type="match status" value="1"/>
</dbReference>
<accession>A0A4Z0BNI2</accession>
<sequence>MCPTVFGQRLNVLSSKEVLERTGISRATLNNYIGSGLLPRPEVLPPGPEHGAAPRIGYFPDDTVERIEEIQRLKQQGWSISRIAAHLAGGAQAQTAAPAPQAPAQVRAAQTAAAPVQPVAARPAVLPAPSPAAAPVTESAARRIPAPILTPVAVLVSTLQDAGELWLQLPAGEYFELVNEVWLALDGIFVRHGGRHGKHPGEGMVCHFLPQPAVSHLWNALVAAHQTREAMRQISSRWQARKGWDFELSMNTGVDEGQEWLGALRLSDPLELTVVGGAADHAAQLSRSAREGAIWITRNLVGKLSAQERGRITFGVPRADRRVLSSFSRLADLAALIEGSPAVPAALADLPVTELLDLSTVPPAPHSPVRPEA</sequence>
<dbReference type="SUPFAM" id="SSF55073">
    <property type="entry name" value="Nucleotide cyclase"/>
    <property type="match status" value="1"/>
</dbReference>
<comment type="caution">
    <text evidence="2">The sequence shown here is derived from an EMBL/GenBank/DDBJ whole genome shotgun (WGS) entry which is preliminary data.</text>
</comment>
<proteinExistence type="predicted"/>
<dbReference type="Pfam" id="PF13411">
    <property type="entry name" value="MerR_1"/>
    <property type="match status" value="1"/>
</dbReference>
<reference evidence="2 3" key="1">
    <citation type="submission" date="2019-03" db="EMBL/GenBank/DDBJ databases">
        <title>Ramlibacter henchirensis DSM 14656, whole genome shotgun sequence.</title>
        <authorList>
            <person name="Zhang X."/>
            <person name="Feng G."/>
            <person name="Zhu H."/>
        </authorList>
    </citation>
    <scope>NUCLEOTIDE SEQUENCE [LARGE SCALE GENOMIC DNA]</scope>
    <source>
        <strain evidence="2 3">DSM 14656</strain>
    </source>
</reference>
<dbReference type="SMART" id="SM00422">
    <property type="entry name" value="HTH_MERR"/>
    <property type="match status" value="1"/>
</dbReference>
<protein>
    <submittedName>
        <fullName evidence="2">MerR family transcriptional regulator</fullName>
    </submittedName>
</protein>
<dbReference type="InterPro" id="IPR029787">
    <property type="entry name" value="Nucleotide_cyclase"/>
</dbReference>
<evidence type="ECO:0000313" key="2">
    <source>
        <dbReference type="EMBL" id="TFZ00866.1"/>
    </source>
</evidence>
<evidence type="ECO:0000259" key="1">
    <source>
        <dbReference type="PROSITE" id="PS50937"/>
    </source>
</evidence>
<dbReference type="InterPro" id="IPR000551">
    <property type="entry name" value="MerR-type_HTH_dom"/>
</dbReference>
<organism evidence="2 3">
    <name type="scientific">Ramlibacter henchirensis</name>
    <dbReference type="NCBI Taxonomy" id="204072"/>
    <lineage>
        <taxon>Bacteria</taxon>
        <taxon>Pseudomonadati</taxon>
        <taxon>Pseudomonadota</taxon>
        <taxon>Betaproteobacteria</taxon>
        <taxon>Burkholderiales</taxon>
        <taxon>Comamonadaceae</taxon>
        <taxon>Ramlibacter</taxon>
    </lineage>
</organism>
<name>A0A4Z0BNI2_9BURK</name>